<evidence type="ECO:0000313" key="4">
    <source>
        <dbReference type="Proteomes" id="UP000311605"/>
    </source>
</evidence>
<dbReference type="AlphaFoldDB" id="A0A5C4XNS1"/>
<dbReference type="Proteomes" id="UP000311605">
    <property type="component" value="Unassembled WGS sequence"/>
</dbReference>
<reference evidence="3 4" key="1">
    <citation type="submission" date="2019-06" db="EMBL/GenBank/DDBJ databases">
        <title>The draft genome of Rhizobium smilacinae PTYR-5.</title>
        <authorList>
            <person name="Liu L."/>
            <person name="Li L."/>
            <person name="Zhang X."/>
        </authorList>
    </citation>
    <scope>NUCLEOTIDE SEQUENCE [LARGE SCALE GENOMIC DNA]</scope>
    <source>
        <strain evidence="3 4">PTYR-5</strain>
    </source>
</reference>
<sequence>MSSTGRKWFASEAGNVAITAALCLPLMISALALGVDYGYLTLQQRELQTTADLAAISAASNPSSPETGVADYMNLNNKNIAVLKNGQLLNKGAPVAFTLETVFDKFEAYAEVISGRYQADSSVAVGTRFQSGVAPYDAVKVNVYQKGGLFFGGSLTKAPMLNASGTAAIDKMASFSVGSRLASLNGGVVNALLGNLLGTTVNLSVMDYQSLANANIDLLKVFDQLAIKLNLTAGTYTDLLNTDISYGTLLNAIGQTTGVTPAVAAIVKSLEKTLGNTKLTVKLKDIMDIGPLGSRLIGKSDGLTVQTDIFNLISATANAANGGTNQIDLDLGATIPGLGGLTLSVAVGEPPVGSKALGIGRTGSIVRTAQTRVALTTTVDGLTGLLGIKIKVPLYLEVANAEGRMSSITCPSGATGATVNVEAVPGVLELSLGDVDKSAFANFGKDPRVTKTKMVATPALNLTALAYANATNVNTTQLSFSPSDISSQKVKQASTKNTVSTLVDSLLKNLQLEVEILGLRVEVPSALLGGLADTLRLLTTPLDQVLYSVLSIIGVKVGEVDVRVGGASCRNPVLVQ</sequence>
<protein>
    <recommendedName>
        <fullName evidence="5">DUF2134 domain-containing protein</fullName>
    </recommendedName>
</protein>
<accession>A0A5C4XNS1</accession>
<evidence type="ECO:0000259" key="2">
    <source>
        <dbReference type="Pfam" id="PF13400"/>
    </source>
</evidence>
<feature type="domain" description="DUF2134" evidence="1">
    <location>
        <begin position="109"/>
        <end position="167"/>
    </location>
</feature>
<feature type="domain" description="Putative Flp pilus-assembly TadG-like N-terminal" evidence="2">
    <location>
        <begin position="14"/>
        <end position="60"/>
    </location>
</feature>
<proteinExistence type="predicted"/>
<dbReference type="InterPro" id="IPR028087">
    <property type="entry name" value="Tad_N"/>
</dbReference>
<dbReference type="InterPro" id="IPR018705">
    <property type="entry name" value="DUF2134_membrane"/>
</dbReference>
<gene>
    <name evidence="3" type="ORF">FHP24_00480</name>
</gene>
<organism evidence="3 4">
    <name type="scientific">Aliirhizobium smilacinae</name>
    <dbReference type="NCBI Taxonomy" id="1395944"/>
    <lineage>
        <taxon>Bacteria</taxon>
        <taxon>Pseudomonadati</taxon>
        <taxon>Pseudomonadota</taxon>
        <taxon>Alphaproteobacteria</taxon>
        <taxon>Hyphomicrobiales</taxon>
        <taxon>Rhizobiaceae</taxon>
        <taxon>Aliirhizobium</taxon>
    </lineage>
</organism>
<evidence type="ECO:0000313" key="3">
    <source>
        <dbReference type="EMBL" id="TNM64819.1"/>
    </source>
</evidence>
<dbReference type="OrthoDB" id="7630116at2"/>
<dbReference type="Pfam" id="PF13400">
    <property type="entry name" value="Tad"/>
    <property type="match status" value="1"/>
</dbReference>
<dbReference type="EMBL" id="VDMN01000001">
    <property type="protein sequence ID" value="TNM64819.1"/>
    <property type="molecule type" value="Genomic_DNA"/>
</dbReference>
<dbReference type="Pfam" id="PF09977">
    <property type="entry name" value="Tad_C"/>
    <property type="match status" value="1"/>
</dbReference>
<dbReference type="RefSeq" id="WP_139671354.1">
    <property type="nucleotide sequence ID" value="NZ_VDMN01000001.1"/>
</dbReference>
<name>A0A5C4XNS1_9HYPH</name>
<keyword evidence="4" id="KW-1185">Reference proteome</keyword>
<evidence type="ECO:0000259" key="1">
    <source>
        <dbReference type="Pfam" id="PF09977"/>
    </source>
</evidence>
<evidence type="ECO:0008006" key="5">
    <source>
        <dbReference type="Google" id="ProtNLM"/>
    </source>
</evidence>
<comment type="caution">
    <text evidence="3">The sequence shown here is derived from an EMBL/GenBank/DDBJ whole genome shotgun (WGS) entry which is preliminary data.</text>
</comment>